<evidence type="ECO:0000313" key="1">
    <source>
        <dbReference type="EMBL" id="MES0838374.1"/>
    </source>
</evidence>
<gene>
    <name evidence="1" type="ORF">ABUK86_31730</name>
</gene>
<name>A0ABV2A544_9ACTN</name>
<dbReference type="EMBL" id="JBEQNB010000028">
    <property type="protein sequence ID" value="MES0838374.1"/>
    <property type="molecule type" value="Genomic_DNA"/>
</dbReference>
<dbReference type="Proteomes" id="UP001432401">
    <property type="component" value="Unassembled WGS sequence"/>
</dbReference>
<accession>A0ABV2A544</accession>
<evidence type="ECO:0000313" key="2">
    <source>
        <dbReference type="Proteomes" id="UP001432401"/>
    </source>
</evidence>
<organism evidence="1 2">
    <name type="scientific">Nocardiopsis tropica</name>
    <dbReference type="NCBI Taxonomy" id="109330"/>
    <lineage>
        <taxon>Bacteria</taxon>
        <taxon>Bacillati</taxon>
        <taxon>Actinomycetota</taxon>
        <taxon>Actinomycetes</taxon>
        <taxon>Streptosporangiales</taxon>
        <taxon>Nocardiopsidaceae</taxon>
        <taxon>Nocardiopsis</taxon>
    </lineage>
</organism>
<comment type="caution">
    <text evidence="1">The sequence shown here is derived from an EMBL/GenBank/DDBJ whole genome shotgun (WGS) entry which is preliminary data.</text>
</comment>
<reference evidence="1 2" key="1">
    <citation type="submission" date="2024-06" db="EMBL/GenBank/DDBJ databases">
        <authorList>
            <person name="Bataeva Y.V."/>
            <person name="Grigorian L.N."/>
            <person name="Solomentsev V.I."/>
        </authorList>
    </citation>
    <scope>NUCLEOTIDE SEQUENCE [LARGE SCALE GENOMIC DNA]</scope>
    <source>
        <strain evidence="2">SCPM-O-B-12605 (RCAM04882)</strain>
    </source>
</reference>
<proteinExistence type="predicted"/>
<protein>
    <submittedName>
        <fullName evidence="1">Uncharacterized protein</fullName>
    </submittedName>
</protein>
<dbReference type="RefSeq" id="WP_352987201.1">
    <property type="nucleotide sequence ID" value="NZ_JBEQNA010000024.1"/>
</dbReference>
<keyword evidence="2" id="KW-1185">Reference proteome</keyword>
<sequence length="461" mass="51647">MGELTLVHNDGDEPLPGLHDQYATSLEPDPGLLIVRPTPQAADPHTLVRDVLRALDKDPHAVPKENLATLWELTRAWVGAHGVEHVIVDRAHLIPGDQIRNLADLGCDLTLIWSAYERPRSLPLGGGRQMQVHSVLAYALTLGARLRNRPGRTFPSPAERFPDLPQVDFPRFRAACRDRLSPHGFARVDELYRTTYTQTLAWQRTARDTPGHPDDFPVVLTAYLRDSLLGPLGSLIDPQLALIRLRAAQAALLRTGWLLRWNPARLGPDPAAALCGHLDKIRTRRLQGHCRTDHVAATALALHLDQDPRFFDAITCRDVDESGLLLWHRTPGIPRYPPPHPTRNDRPRPVRDFTRTEYAELTGQPVRLPPHARTLMAAHRLRRAFQGATGSDPFFVHADSPGRASPELGLRNGVRTLCRDLRVDRPWLHSHQCQRGTDIGEVPRLGGWMRHRALSLTPLGE</sequence>